<dbReference type="RefSeq" id="WP_045954032.1">
    <property type="nucleotide sequence ID" value="NZ_JXXV01000005.1"/>
</dbReference>
<keyword evidence="2" id="KW-1185">Reference proteome</keyword>
<proteinExistence type="predicted"/>
<reference evidence="1 2" key="1">
    <citation type="journal article" date="2015" name="BMC Genomics">
        <title>Genome mining reveals unlocked bioactive potential of marine Gram-negative bacteria.</title>
        <authorList>
            <person name="Machado H."/>
            <person name="Sonnenschein E.C."/>
            <person name="Melchiorsen J."/>
            <person name="Gram L."/>
        </authorList>
    </citation>
    <scope>NUCLEOTIDE SEQUENCE [LARGE SCALE GENOMIC DNA]</scope>
    <source>
        <strain evidence="1 2">S2757</strain>
    </source>
</reference>
<evidence type="ECO:0000313" key="2">
    <source>
        <dbReference type="Proteomes" id="UP000033673"/>
    </source>
</evidence>
<accession>A0A0F4NPM8</accession>
<dbReference type="OrthoDB" id="5869078at2"/>
<organism evidence="1 2">
    <name type="scientific">Vibrio galatheae</name>
    <dbReference type="NCBI Taxonomy" id="579748"/>
    <lineage>
        <taxon>Bacteria</taxon>
        <taxon>Pseudomonadati</taxon>
        <taxon>Pseudomonadota</taxon>
        <taxon>Gammaproteobacteria</taxon>
        <taxon>Vibrionales</taxon>
        <taxon>Vibrionaceae</taxon>
        <taxon>Vibrio</taxon>
    </lineage>
</organism>
<gene>
    <name evidence="1" type="ORF">TW81_01905</name>
</gene>
<protein>
    <submittedName>
        <fullName evidence="1">Uncharacterized protein</fullName>
    </submittedName>
</protein>
<comment type="caution">
    <text evidence="1">The sequence shown here is derived from an EMBL/GenBank/DDBJ whole genome shotgun (WGS) entry which is preliminary data.</text>
</comment>
<dbReference type="Proteomes" id="UP000033673">
    <property type="component" value="Unassembled WGS sequence"/>
</dbReference>
<name>A0A0F4NPM8_9VIBR</name>
<dbReference type="PATRIC" id="fig|579748.3.peg.391"/>
<dbReference type="AlphaFoldDB" id="A0A0F4NPM8"/>
<sequence length="177" mass="20037">MTLHAQYSSSIFDFVTTDSAILCSQLTGSDWPRRVELLKQQFKQLPHLAGDIVLALSHRQSQLDIDAVVLYRGLIFPLMFDFNHDHYTAESQAYIHQQARRLKQQHSASAAKFIVPVQVTTQAYPQSSEIIVSEDLIANTMCDNGEHLSALVEHFSNQHKDDQIIASDWISSALMPR</sequence>
<evidence type="ECO:0000313" key="1">
    <source>
        <dbReference type="EMBL" id="KJY85100.1"/>
    </source>
</evidence>
<dbReference type="EMBL" id="JXXV01000005">
    <property type="protein sequence ID" value="KJY85100.1"/>
    <property type="molecule type" value="Genomic_DNA"/>
</dbReference>